<gene>
    <name evidence="2" type="ORF">PHLCEN_2v10514</name>
</gene>
<name>A0A2R6NMM4_9APHY</name>
<dbReference type="OrthoDB" id="3005035at2759"/>
<evidence type="ECO:0000313" key="3">
    <source>
        <dbReference type="Proteomes" id="UP000186601"/>
    </source>
</evidence>
<feature type="compositionally biased region" description="Polar residues" evidence="1">
    <location>
        <begin position="46"/>
        <end position="56"/>
    </location>
</feature>
<protein>
    <submittedName>
        <fullName evidence="2">Uncharacterized protein</fullName>
    </submittedName>
</protein>
<organism evidence="2 3">
    <name type="scientific">Hermanssonia centrifuga</name>
    <dbReference type="NCBI Taxonomy" id="98765"/>
    <lineage>
        <taxon>Eukaryota</taxon>
        <taxon>Fungi</taxon>
        <taxon>Dikarya</taxon>
        <taxon>Basidiomycota</taxon>
        <taxon>Agaricomycotina</taxon>
        <taxon>Agaricomycetes</taxon>
        <taxon>Polyporales</taxon>
        <taxon>Meruliaceae</taxon>
        <taxon>Hermanssonia</taxon>
    </lineage>
</organism>
<sequence>MAAFTCAASGYLQHEAERLAPKEVIKQLRRTPPNSPDHEFDEFEASQRSPSEYSTETETDSLRPKRVRTASISSIWSSISSKSPGFSGSKRTQVGSWKIETSQSDLIASFLQTLIMSEGEKWVSAEVASVAGALREGTAGGPVGQAQSAVRKFATKQLGKAEVIAALED</sequence>
<evidence type="ECO:0000256" key="1">
    <source>
        <dbReference type="SAM" id="MobiDB-lite"/>
    </source>
</evidence>
<comment type="caution">
    <text evidence="2">The sequence shown here is derived from an EMBL/GenBank/DDBJ whole genome shotgun (WGS) entry which is preliminary data.</text>
</comment>
<reference evidence="2 3" key="1">
    <citation type="submission" date="2018-02" db="EMBL/GenBank/DDBJ databases">
        <title>Genome sequence of the basidiomycete white-rot fungus Phlebia centrifuga.</title>
        <authorList>
            <person name="Granchi Z."/>
            <person name="Peng M."/>
            <person name="de Vries R.P."/>
            <person name="Hilden K."/>
            <person name="Makela M.R."/>
            <person name="Grigoriev I."/>
            <person name="Riley R."/>
        </authorList>
    </citation>
    <scope>NUCLEOTIDE SEQUENCE [LARGE SCALE GENOMIC DNA]</scope>
    <source>
        <strain evidence="2 3">FBCC195</strain>
    </source>
</reference>
<feature type="region of interest" description="Disordered" evidence="1">
    <location>
        <begin position="28"/>
        <end position="65"/>
    </location>
</feature>
<proteinExistence type="predicted"/>
<dbReference type="AlphaFoldDB" id="A0A2R6NMM4"/>
<evidence type="ECO:0000313" key="2">
    <source>
        <dbReference type="EMBL" id="PSR73595.1"/>
    </source>
</evidence>
<dbReference type="Proteomes" id="UP000186601">
    <property type="component" value="Unassembled WGS sequence"/>
</dbReference>
<keyword evidence="3" id="KW-1185">Reference proteome</keyword>
<dbReference type="EMBL" id="MLYV02001069">
    <property type="protein sequence ID" value="PSR73595.1"/>
    <property type="molecule type" value="Genomic_DNA"/>
</dbReference>
<accession>A0A2R6NMM4</accession>